<evidence type="ECO:0000313" key="9">
    <source>
        <dbReference type="EMBL" id="QKE89500.1"/>
    </source>
</evidence>
<dbReference type="GO" id="GO:1990281">
    <property type="term" value="C:efflux pump complex"/>
    <property type="evidence" value="ECO:0007669"/>
    <property type="project" value="TreeGrafter"/>
</dbReference>
<comment type="similarity">
    <text evidence="2">Belongs to the membrane fusion protein (MFP) (TC 8.A.1) family.</text>
</comment>
<feature type="domain" description="CusB-like beta-barrel" evidence="7">
    <location>
        <begin position="256"/>
        <end position="326"/>
    </location>
</feature>
<dbReference type="KEGG" id="lck:HN018_05090"/>
<dbReference type="PANTHER" id="PTHR30469:SF37">
    <property type="entry name" value="RAGD PROTEIN"/>
    <property type="match status" value="1"/>
</dbReference>
<dbReference type="Pfam" id="PF25917">
    <property type="entry name" value="BSH_RND"/>
    <property type="match status" value="1"/>
</dbReference>
<protein>
    <submittedName>
        <fullName evidence="9">Efflux RND transporter periplasmic adaptor subunit</fullName>
    </submittedName>
</protein>
<dbReference type="Pfam" id="PF25967">
    <property type="entry name" value="RND-MFP_C"/>
    <property type="match status" value="1"/>
</dbReference>
<evidence type="ECO:0000313" key="10">
    <source>
        <dbReference type="Proteomes" id="UP000500767"/>
    </source>
</evidence>
<keyword evidence="4" id="KW-1133">Transmembrane helix</keyword>
<dbReference type="Gene3D" id="2.40.420.20">
    <property type="match status" value="1"/>
</dbReference>
<dbReference type="InterPro" id="IPR006143">
    <property type="entry name" value="RND_pump_MFP"/>
</dbReference>
<feature type="domain" description="Multidrug resistance protein MdtA-like barrel-sandwich hybrid" evidence="6">
    <location>
        <begin position="99"/>
        <end position="230"/>
    </location>
</feature>
<evidence type="ECO:0000256" key="2">
    <source>
        <dbReference type="ARBA" id="ARBA00009477"/>
    </source>
</evidence>
<evidence type="ECO:0000259" key="7">
    <source>
        <dbReference type="Pfam" id="PF25954"/>
    </source>
</evidence>
<keyword evidence="3" id="KW-0813">Transport</keyword>
<sequence length="428" mass="45781">MRICDPAPEQACRRRARVNGAGLQKRKAGRGGRVVILGLCLAVGLAAFGIWSRESALADLTVRADDASIPRVEIISPKSAPPLRELTLPGNIHAWYEAPIYAQVAGYVKMWFKDYGATVKAGELLAVIDSPTIDAQFQAARANLAVAQARDRLAEVTAKRWQALAGTQAVSQQDVDQQTANATVQKALVEAAQQDVARYQALVSFKNVVSPFDGVVTSRLTDVGDYVNAAGGDVGSKGAASELFSVADIHELRVFVSIPQDYADILKPGLTATLSLPQAPGKLYTAQFLTSANAINPQTRTVVTELTIKNLNHELWPGTYVSVHFSVPADPHILIVPEQALLFRAQGMQVALLDGQGRVHLQAVTLGRNLGTAVQILSGIKKTDRIVNNPSMGLLEGETVKVVEPVHGYSAASAQPAPEPVPEEGVRR</sequence>
<feature type="domain" description="Multidrug resistance protein MdtA-like alpha-helical hairpin" evidence="5">
    <location>
        <begin position="138"/>
        <end position="193"/>
    </location>
</feature>
<proteinExistence type="inferred from homology"/>
<keyword evidence="4" id="KW-0472">Membrane</keyword>
<reference evidence="9 10" key="1">
    <citation type="journal article" date="2014" name="World J. Microbiol. Biotechnol.">
        <title>Biodiversity and physiological characteristics of Antarctic and Arctic lichens-associated bacteria.</title>
        <authorList>
            <person name="Lee Y.M."/>
            <person name="Kim E.H."/>
            <person name="Lee H.K."/>
            <person name="Hong S.G."/>
        </authorList>
    </citation>
    <scope>NUCLEOTIDE SEQUENCE [LARGE SCALE GENOMIC DNA]</scope>
    <source>
        <strain evidence="9 10">PAMC 26569</strain>
    </source>
</reference>
<comment type="subcellular location">
    <subcellularLocation>
        <location evidence="1">Cell envelope</location>
    </subcellularLocation>
</comment>
<evidence type="ECO:0000256" key="3">
    <source>
        <dbReference type="ARBA" id="ARBA00022448"/>
    </source>
</evidence>
<dbReference type="Proteomes" id="UP000500767">
    <property type="component" value="Chromosome"/>
</dbReference>
<keyword evidence="10" id="KW-1185">Reference proteome</keyword>
<organism evidence="9 10">
    <name type="scientific">Lichenicola cladoniae</name>
    <dbReference type="NCBI Taxonomy" id="1484109"/>
    <lineage>
        <taxon>Bacteria</taxon>
        <taxon>Pseudomonadati</taxon>
        <taxon>Pseudomonadota</taxon>
        <taxon>Alphaproteobacteria</taxon>
        <taxon>Acetobacterales</taxon>
        <taxon>Acetobacteraceae</taxon>
        <taxon>Lichenicola</taxon>
    </lineage>
</organism>
<dbReference type="InterPro" id="IPR058627">
    <property type="entry name" value="MdtA-like_C"/>
</dbReference>
<feature type="transmembrane region" description="Helical" evidence="4">
    <location>
        <begin position="34"/>
        <end position="51"/>
    </location>
</feature>
<dbReference type="NCBIfam" id="TIGR01730">
    <property type="entry name" value="RND_mfp"/>
    <property type="match status" value="1"/>
</dbReference>
<dbReference type="InterPro" id="IPR058792">
    <property type="entry name" value="Beta-barrel_RND_2"/>
</dbReference>
<feature type="domain" description="Multidrug resistance protein MdtA-like C-terminal permuted SH3" evidence="8">
    <location>
        <begin position="334"/>
        <end position="387"/>
    </location>
</feature>
<accession>A0A6M8HMG1</accession>
<gene>
    <name evidence="9" type="ORF">HN018_05090</name>
</gene>
<dbReference type="Gene3D" id="2.40.50.100">
    <property type="match status" value="1"/>
</dbReference>
<keyword evidence="4" id="KW-0812">Transmembrane</keyword>
<dbReference type="Gene3D" id="2.40.30.170">
    <property type="match status" value="1"/>
</dbReference>
<dbReference type="GO" id="GO:0015562">
    <property type="term" value="F:efflux transmembrane transporter activity"/>
    <property type="evidence" value="ECO:0007669"/>
    <property type="project" value="TreeGrafter"/>
</dbReference>
<dbReference type="Pfam" id="PF25876">
    <property type="entry name" value="HH_MFP_RND"/>
    <property type="match status" value="1"/>
</dbReference>
<name>A0A6M8HMG1_9PROT</name>
<evidence type="ECO:0000259" key="5">
    <source>
        <dbReference type="Pfam" id="PF25876"/>
    </source>
</evidence>
<dbReference type="AlphaFoldDB" id="A0A6M8HMG1"/>
<dbReference type="SUPFAM" id="SSF111369">
    <property type="entry name" value="HlyD-like secretion proteins"/>
    <property type="match status" value="1"/>
</dbReference>
<evidence type="ECO:0000256" key="1">
    <source>
        <dbReference type="ARBA" id="ARBA00004196"/>
    </source>
</evidence>
<dbReference type="PANTHER" id="PTHR30469">
    <property type="entry name" value="MULTIDRUG RESISTANCE PROTEIN MDTA"/>
    <property type="match status" value="1"/>
</dbReference>
<dbReference type="InterPro" id="IPR058624">
    <property type="entry name" value="MdtA-like_HH"/>
</dbReference>
<dbReference type="Gene3D" id="1.10.287.470">
    <property type="entry name" value="Helix hairpin bin"/>
    <property type="match status" value="1"/>
</dbReference>
<evidence type="ECO:0000259" key="8">
    <source>
        <dbReference type="Pfam" id="PF25967"/>
    </source>
</evidence>
<evidence type="ECO:0000256" key="4">
    <source>
        <dbReference type="SAM" id="Phobius"/>
    </source>
</evidence>
<dbReference type="Pfam" id="PF25954">
    <property type="entry name" value="Beta-barrel_RND_2"/>
    <property type="match status" value="1"/>
</dbReference>
<evidence type="ECO:0000259" key="6">
    <source>
        <dbReference type="Pfam" id="PF25917"/>
    </source>
</evidence>
<dbReference type="EMBL" id="CP053708">
    <property type="protein sequence ID" value="QKE89500.1"/>
    <property type="molecule type" value="Genomic_DNA"/>
</dbReference>
<dbReference type="InterPro" id="IPR058625">
    <property type="entry name" value="MdtA-like_BSH"/>
</dbReference>